<evidence type="ECO:0000256" key="4">
    <source>
        <dbReference type="ARBA" id="ARBA00022824"/>
    </source>
</evidence>
<keyword evidence="6" id="KW-0472">Membrane</keyword>
<proteinExistence type="predicted"/>
<dbReference type="EMBL" id="MU854067">
    <property type="protein sequence ID" value="KAK3933802.1"/>
    <property type="molecule type" value="Genomic_DNA"/>
</dbReference>
<dbReference type="PANTHER" id="PTHR48182:SF2">
    <property type="entry name" value="PROTEIN SERAC1"/>
    <property type="match status" value="1"/>
</dbReference>
<evidence type="ECO:0000256" key="6">
    <source>
        <dbReference type="ARBA" id="ARBA00023136"/>
    </source>
</evidence>
<gene>
    <name evidence="8" type="ORF">QBC46DRAFT_401200</name>
</gene>
<accession>A0AAN6MUP2</accession>
<keyword evidence="4" id="KW-0256">Endoplasmic reticulum</keyword>
<dbReference type="PANTHER" id="PTHR48182">
    <property type="entry name" value="PROTEIN SERAC1"/>
    <property type="match status" value="1"/>
</dbReference>
<evidence type="ECO:0000313" key="8">
    <source>
        <dbReference type="EMBL" id="KAK3933802.1"/>
    </source>
</evidence>
<feature type="compositionally biased region" description="Polar residues" evidence="7">
    <location>
        <begin position="276"/>
        <end position="291"/>
    </location>
</feature>
<sequence length="291" mass="32265">MHGEAVSRNFLRELVRPGSPNLDIVAVHGLNPFDTEFHAEQTWTTEGQLWLKDFLPQRLPRARVLLFGYNSNVAFRTSVSGVREQAENLLARLKLARLEAPDRPILFICHSLGGIVVKRALVDAAINVRFQDIRKATYGIVFFGTPHQGGNLIKLGSVASKIVRAVLRQPSNSFLAALERDSLFADDLTRDFRHQLEDYHILSFYESLPYGKLGVIVDRKSATLGLPGAREQQIDTGSDHVDMCKFVSSDGDDYVLAIGCIGEIADSAVEDHQKRSSATSENVPSTELTCM</sequence>
<evidence type="ECO:0000313" key="9">
    <source>
        <dbReference type="Proteomes" id="UP001303473"/>
    </source>
</evidence>
<feature type="region of interest" description="Disordered" evidence="7">
    <location>
        <begin position="272"/>
        <end position="291"/>
    </location>
</feature>
<comment type="subcellular location">
    <subcellularLocation>
        <location evidence="2">Endoplasmic reticulum</location>
    </subcellularLocation>
    <subcellularLocation>
        <location evidence="3">Membrane</location>
    </subcellularLocation>
    <subcellularLocation>
        <location evidence="1">Mitochondrion</location>
    </subcellularLocation>
</comment>
<dbReference type="GO" id="GO:0016020">
    <property type="term" value="C:membrane"/>
    <property type="evidence" value="ECO:0007669"/>
    <property type="project" value="UniProtKB-SubCell"/>
</dbReference>
<dbReference type="Proteomes" id="UP001303473">
    <property type="component" value="Unassembled WGS sequence"/>
</dbReference>
<keyword evidence="5" id="KW-0496">Mitochondrion</keyword>
<protein>
    <recommendedName>
        <fullName evidence="10">DUF676 domain-containing protein</fullName>
    </recommendedName>
</protein>
<evidence type="ECO:0000256" key="3">
    <source>
        <dbReference type="ARBA" id="ARBA00004370"/>
    </source>
</evidence>
<evidence type="ECO:0000256" key="7">
    <source>
        <dbReference type="SAM" id="MobiDB-lite"/>
    </source>
</evidence>
<evidence type="ECO:0008006" key="10">
    <source>
        <dbReference type="Google" id="ProtNLM"/>
    </source>
</evidence>
<dbReference type="AlphaFoldDB" id="A0AAN6MUP2"/>
<evidence type="ECO:0000256" key="2">
    <source>
        <dbReference type="ARBA" id="ARBA00004240"/>
    </source>
</evidence>
<dbReference type="InterPro" id="IPR029058">
    <property type="entry name" value="AB_hydrolase_fold"/>
</dbReference>
<dbReference type="SUPFAM" id="SSF53474">
    <property type="entry name" value="alpha/beta-Hydrolases"/>
    <property type="match status" value="1"/>
</dbReference>
<evidence type="ECO:0000256" key="1">
    <source>
        <dbReference type="ARBA" id="ARBA00004173"/>
    </source>
</evidence>
<dbReference type="GO" id="GO:0005783">
    <property type="term" value="C:endoplasmic reticulum"/>
    <property type="evidence" value="ECO:0007669"/>
    <property type="project" value="UniProtKB-SubCell"/>
</dbReference>
<name>A0AAN6MUP2_9PEZI</name>
<dbReference type="Gene3D" id="3.40.50.1820">
    <property type="entry name" value="alpha/beta hydrolase"/>
    <property type="match status" value="1"/>
</dbReference>
<dbReference type="GO" id="GO:0005739">
    <property type="term" value="C:mitochondrion"/>
    <property type="evidence" value="ECO:0007669"/>
    <property type="project" value="UniProtKB-SubCell"/>
</dbReference>
<comment type="caution">
    <text evidence="8">The sequence shown here is derived from an EMBL/GenBank/DDBJ whole genome shotgun (WGS) entry which is preliminary data.</text>
</comment>
<evidence type="ECO:0000256" key="5">
    <source>
        <dbReference type="ARBA" id="ARBA00023128"/>
    </source>
</evidence>
<keyword evidence="9" id="KW-1185">Reference proteome</keyword>
<organism evidence="8 9">
    <name type="scientific">Diplogelasinospora grovesii</name>
    <dbReference type="NCBI Taxonomy" id="303347"/>
    <lineage>
        <taxon>Eukaryota</taxon>
        <taxon>Fungi</taxon>
        <taxon>Dikarya</taxon>
        <taxon>Ascomycota</taxon>
        <taxon>Pezizomycotina</taxon>
        <taxon>Sordariomycetes</taxon>
        <taxon>Sordariomycetidae</taxon>
        <taxon>Sordariales</taxon>
        <taxon>Diplogelasinosporaceae</taxon>
        <taxon>Diplogelasinospora</taxon>
    </lineage>
</organism>
<dbReference type="InterPro" id="IPR052374">
    <property type="entry name" value="SERAC1"/>
</dbReference>
<reference evidence="9" key="1">
    <citation type="journal article" date="2023" name="Mol. Phylogenet. Evol.">
        <title>Genome-scale phylogeny and comparative genomics of the fungal order Sordariales.</title>
        <authorList>
            <person name="Hensen N."/>
            <person name="Bonometti L."/>
            <person name="Westerberg I."/>
            <person name="Brannstrom I.O."/>
            <person name="Guillou S."/>
            <person name="Cros-Aarteil S."/>
            <person name="Calhoun S."/>
            <person name="Haridas S."/>
            <person name="Kuo A."/>
            <person name="Mondo S."/>
            <person name="Pangilinan J."/>
            <person name="Riley R."/>
            <person name="LaButti K."/>
            <person name="Andreopoulos B."/>
            <person name="Lipzen A."/>
            <person name="Chen C."/>
            <person name="Yan M."/>
            <person name="Daum C."/>
            <person name="Ng V."/>
            <person name="Clum A."/>
            <person name="Steindorff A."/>
            <person name="Ohm R.A."/>
            <person name="Martin F."/>
            <person name="Silar P."/>
            <person name="Natvig D.O."/>
            <person name="Lalanne C."/>
            <person name="Gautier V."/>
            <person name="Ament-Velasquez S.L."/>
            <person name="Kruys A."/>
            <person name="Hutchinson M.I."/>
            <person name="Powell A.J."/>
            <person name="Barry K."/>
            <person name="Miller A.N."/>
            <person name="Grigoriev I.V."/>
            <person name="Debuchy R."/>
            <person name="Gladieux P."/>
            <person name="Hiltunen Thoren M."/>
            <person name="Johannesson H."/>
        </authorList>
    </citation>
    <scope>NUCLEOTIDE SEQUENCE [LARGE SCALE GENOMIC DNA]</scope>
    <source>
        <strain evidence="9">CBS 340.73</strain>
    </source>
</reference>